<dbReference type="GO" id="GO:0000398">
    <property type="term" value="P:mRNA splicing, via spliceosome"/>
    <property type="evidence" value="ECO:0007669"/>
    <property type="project" value="InterPro"/>
</dbReference>
<evidence type="ECO:0000256" key="7">
    <source>
        <dbReference type="ARBA" id="ARBA00023242"/>
    </source>
</evidence>
<keyword evidence="8" id="KW-0687">Ribonucleoprotein</keyword>
<evidence type="ECO:0000256" key="1">
    <source>
        <dbReference type="ARBA" id="ARBA00004123"/>
    </source>
</evidence>
<dbReference type="Proteomes" id="UP000604825">
    <property type="component" value="Unassembled WGS sequence"/>
</dbReference>
<accession>A0A811R7V6</accession>
<gene>
    <name evidence="9" type="ORF">NCGR_LOCUS49502</name>
</gene>
<comment type="subcellular location">
    <subcellularLocation>
        <location evidence="1">Nucleus</location>
    </subcellularLocation>
</comment>
<evidence type="ECO:0000313" key="10">
    <source>
        <dbReference type="Proteomes" id="UP000604825"/>
    </source>
</evidence>
<comment type="similarity">
    <text evidence="2">Belongs to the snRNP Sm proteins family.</text>
</comment>
<evidence type="ECO:0000256" key="8">
    <source>
        <dbReference type="ARBA" id="ARBA00023274"/>
    </source>
</evidence>
<keyword evidence="3" id="KW-0507">mRNA processing</keyword>
<keyword evidence="7" id="KW-0539">Nucleus</keyword>
<dbReference type="AlphaFoldDB" id="A0A811R7V6"/>
<name>A0A811R7V6_9POAL</name>
<evidence type="ECO:0000256" key="5">
    <source>
        <dbReference type="ARBA" id="ARBA00022884"/>
    </source>
</evidence>
<evidence type="ECO:0000256" key="3">
    <source>
        <dbReference type="ARBA" id="ARBA00022664"/>
    </source>
</evidence>
<organism evidence="9 10">
    <name type="scientific">Miscanthus lutarioriparius</name>
    <dbReference type="NCBI Taxonomy" id="422564"/>
    <lineage>
        <taxon>Eukaryota</taxon>
        <taxon>Viridiplantae</taxon>
        <taxon>Streptophyta</taxon>
        <taxon>Embryophyta</taxon>
        <taxon>Tracheophyta</taxon>
        <taxon>Spermatophyta</taxon>
        <taxon>Magnoliopsida</taxon>
        <taxon>Liliopsida</taxon>
        <taxon>Poales</taxon>
        <taxon>Poaceae</taxon>
        <taxon>PACMAD clade</taxon>
        <taxon>Panicoideae</taxon>
        <taxon>Andropogonodae</taxon>
        <taxon>Andropogoneae</taxon>
        <taxon>Saccharinae</taxon>
        <taxon>Miscanthus</taxon>
    </lineage>
</organism>
<dbReference type="SUPFAM" id="SSF50182">
    <property type="entry name" value="Sm-like ribonucleoproteins"/>
    <property type="match status" value="1"/>
</dbReference>
<evidence type="ECO:0000256" key="6">
    <source>
        <dbReference type="ARBA" id="ARBA00023187"/>
    </source>
</evidence>
<dbReference type="GO" id="GO:0005681">
    <property type="term" value="C:spliceosomal complex"/>
    <property type="evidence" value="ECO:0007669"/>
    <property type="project" value="UniProtKB-KW"/>
</dbReference>
<dbReference type="Gene3D" id="2.30.30.100">
    <property type="match status" value="1"/>
</dbReference>
<sequence length="61" mass="7053">MASTTTKVQRIMTQVTQPIGFDEYMTLVLDDAEEINVKKNSRKSLVAREYSYGRNDGWRLP</sequence>
<keyword evidence="5" id="KW-0694">RNA-binding</keyword>
<reference evidence="9" key="1">
    <citation type="submission" date="2020-10" db="EMBL/GenBank/DDBJ databases">
        <authorList>
            <person name="Han B."/>
            <person name="Lu T."/>
            <person name="Zhao Q."/>
            <person name="Huang X."/>
            <person name="Zhao Y."/>
        </authorList>
    </citation>
    <scope>NUCLEOTIDE SEQUENCE</scope>
</reference>
<keyword evidence="6" id="KW-0508">mRNA splicing</keyword>
<proteinExistence type="inferred from homology"/>
<comment type="caution">
    <text evidence="9">The sequence shown here is derived from an EMBL/GenBank/DDBJ whole genome shotgun (WGS) entry which is preliminary data.</text>
</comment>
<protein>
    <submittedName>
        <fullName evidence="9">Uncharacterized protein</fullName>
    </submittedName>
</protein>
<evidence type="ECO:0000313" key="9">
    <source>
        <dbReference type="EMBL" id="CAD6266197.1"/>
    </source>
</evidence>
<dbReference type="InterPro" id="IPR027078">
    <property type="entry name" value="snRNP-E"/>
</dbReference>
<dbReference type="InterPro" id="IPR010920">
    <property type="entry name" value="LSM_dom_sf"/>
</dbReference>
<keyword evidence="4" id="KW-0747">Spliceosome</keyword>
<evidence type="ECO:0000256" key="2">
    <source>
        <dbReference type="ARBA" id="ARBA00006850"/>
    </source>
</evidence>
<evidence type="ECO:0000256" key="4">
    <source>
        <dbReference type="ARBA" id="ARBA00022728"/>
    </source>
</evidence>
<keyword evidence="10" id="KW-1185">Reference proteome</keyword>
<dbReference type="GO" id="GO:0003723">
    <property type="term" value="F:RNA binding"/>
    <property type="evidence" value="ECO:0007669"/>
    <property type="project" value="UniProtKB-KW"/>
</dbReference>
<dbReference type="PANTHER" id="PTHR11193">
    <property type="entry name" value="SMALL NUCLEAR RIBONUCLEOPROTEIN E"/>
    <property type="match status" value="1"/>
</dbReference>
<dbReference type="EMBL" id="CAJGYO010000013">
    <property type="protein sequence ID" value="CAD6266197.1"/>
    <property type="molecule type" value="Genomic_DNA"/>
</dbReference>